<comment type="caution">
    <text evidence="2">The sequence shown here is derived from an EMBL/GenBank/DDBJ whole genome shotgun (WGS) entry which is preliminary data.</text>
</comment>
<dbReference type="InterPro" id="IPR002737">
    <property type="entry name" value="MEMO1_fam"/>
</dbReference>
<comment type="similarity">
    <text evidence="1">Belongs to the MEMO1 family.</text>
</comment>
<dbReference type="Gene3D" id="3.40.830.10">
    <property type="entry name" value="LigB-like"/>
    <property type="match status" value="1"/>
</dbReference>
<dbReference type="EMBL" id="PEYW01000047">
    <property type="protein sequence ID" value="PIS20552.1"/>
    <property type="molecule type" value="Genomic_DNA"/>
</dbReference>
<dbReference type="PANTHER" id="PTHR11060">
    <property type="entry name" value="PROTEIN MEMO1"/>
    <property type="match status" value="1"/>
</dbReference>
<dbReference type="CDD" id="cd07361">
    <property type="entry name" value="MEMO_like"/>
    <property type="match status" value="1"/>
</dbReference>
<dbReference type="NCBIfam" id="TIGR04336">
    <property type="entry name" value="AmmeMemoSam_B"/>
    <property type="match status" value="1"/>
</dbReference>
<dbReference type="PANTHER" id="PTHR11060:SF0">
    <property type="entry name" value="PROTEIN MEMO1"/>
    <property type="match status" value="1"/>
</dbReference>
<protein>
    <submittedName>
        <fullName evidence="2">AmmeMemoRadiSam system protein B</fullName>
    </submittedName>
</protein>
<reference evidence="3" key="1">
    <citation type="submission" date="2017-09" db="EMBL/GenBank/DDBJ databases">
        <title>Depth-based differentiation of microbial function through sediment-hosted aquifers and enrichment of novel symbionts in the deep terrestrial subsurface.</title>
        <authorList>
            <person name="Probst A.J."/>
            <person name="Ladd B."/>
            <person name="Jarett J.K."/>
            <person name="Geller-Mcgrath D.E."/>
            <person name="Sieber C.M.K."/>
            <person name="Emerson J.B."/>
            <person name="Anantharaman K."/>
            <person name="Thomas B.C."/>
            <person name="Malmstrom R."/>
            <person name="Stieglmeier M."/>
            <person name="Klingl A."/>
            <person name="Woyke T."/>
            <person name="Ryan C.M."/>
            <person name="Banfield J.F."/>
        </authorList>
    </citation>
    <scope>NUCLEOTIDE SEQUENCE [LARGE SCALE GENOMIC DNA]</scope>
</reference>
<organism evidence="2 3">
    <name type="scientific">candidate division WWE3 bacterium CG08_land_8_20_14_0_20_43_13</name>
    <dbReference type="NCBI Taxonomy" id="1975087"/>
    <lineage>
        <taxon>Bacteria</taxon>
        <taxon>Katanobacteria</taxon>
    </lineage>
</organism>
<dbReference type="Proteomes" id="UP000231414">
    <property type="component" value="Unassembled WGS sequence"/>
</dbReference>
<sequence length="260" mass="28418">MTREPSFAGSFYPSDPHQLQAMVLDFLAKASLAKLPSKPAAVVVPHAGYQFSGSTAAFGYRFLRECGHTNKTWRVWLVGPSHRVLVPLDKALSQDFSAWNSPLGEVLISECPDQPYFLLNNQVHQVEHSLEVQVPFLQTIFSKFSILPLLINSSSLAVYGAVFNEWDQENDLLVVSADLSHYLPQNQAEMVDNVSSAIIESLALEDLFKVNSCGAAGIGLAIYLAQKFGWSVQRLAYGTSAASTGDCSSVVGYGCWGFFS</sequence>
<dbReference type="Pfam" id="PF01875">
    <property type="entry name" value="Memo"/>
    <property type="match status" value="1"/>
</dbReference>
<name>A0A2H0X6L5_UNCKA</name>
<evidence type="ECO:0000313" key="3">
    <source>
        <dbReference type="Proteomes" id="UP000231414"/>
    </source>
</evidence>
<evidence type="ECO:0000256" key="1">
    <source>
        <dbReference type="ARBA" id="ARBA00006315"/>
    </source>
</evidence>
<accession>A0A2H0X6L5</accession>
<dbReference type="AlphaFoldDB" id="A0A2H0X6L5"/>
<gene>
    <name evidence="2" type="primary">amrB</name>
    <name evidence="2" type="ORF">COT52_03150</name>
</gene>
<proteinExistence type="inferred from homology"/>
<evidence type="ECO:0000313" key="2">
    <source>
        <dbReference type="EMBL" id="PIS20552.1"/>
    </source>
</evidence>